<dbReference type="AlphaFoldDB" id="A0AA96V7D0"/>
<dbReference type="CDD" id="cd07034">
    <property type="entry name" value="TPP_PYR_PFOR_IOR-alpha_like"/>
    <property type="match status" value="1"/>
</dbReference>
<dbReference type="Proteomes" id="UP001304970">
    <property type="component" value="Chromosome"/>
</dbReference>
<keyword evidence="1 3" id="KW-0479">Metal-binding</keyword>
<dbReference type="GO" id="GO:0044272">
    <property type="term" value="P:sulfur compound biosynthetic process"/>
    <property type="evidence" value="ECO:0007669"/>
    <property type="project" value="UniProtKB-ARBA"/>
</dbReference>
<name>A0AA96V7D0_9EURY</name>
<evidence type="ECO:0000256" key="3">
    <source>
        <dbReference type="PIRNR" id="PIRNR006439"/>
    </source>
</evidence>
<dbReference type="GO" id="GO:0043805">
    <property type="term" value="F:indolepyruvate ferredoxin oxidoreductase activity"/>
    <property type="evidence" value="ECO:0007669"/>
    <property type="project" value="UniProtKB-UniRule"/>
</dbReference>
<gene>
    <name evidence="5" type="ORF">MsAm2_09960</name>
</gene>
<dbReference type="InterPro" id="IPR017721">
    <property type="entry name" value="IorA"/>
</dbReference>
<comment type="catalytic activity">
    <reaction evidence="3">
        <text>indole-3-pyruvate + 2 oxidized [2Fe-2S]-[ferredoxin] + CoA = (indol-3-yl)acetyl-CoA + 2 reduced [2Fe-2S]-[ferredoxin] + CO2 + H(+)</text>
        <dbReference type="Rhea" id="RHEA:12645"/>
        <dbReference type="Rhea" id="RHEA-COMP:10000"/>
        <dbReference type="Rhea" id="RHEA-COMP:10001"/>
        <dbReference type="ChEBI" id="CHEBI:15378"/>
        <dbReference type="ChEBI" id="CHEBI:16526"/>
        <dbReference type="ChEBI" id="CHEBI:17640"/>
        <dbReference type="ChEBI" id="CHEBI:33737"/>
        <dbReference type="ChEBI" id="CHEBI:33738"/>
        <dbReference type="ChEBI" id="CHEBI:57271"/>
        <dbReference type="ChEBI" id="CHEBI:57287"/>
        <dbReference type="EC" id="1.2.7.8"/>
    </reaction>
</comment>
<dbReference type="Gene3D" id="3.40.50.970">
    <property type="match status" value="2"/>
</dbReference>
<keyword evidence="3" id="KW-0004">4Fe-4S</keyword>
<keyword evidence="3" id="KW-0249">Electron transport</keyword>
<comment type="subunit">
    <text evidence="3">Heterodimer of the IorA and IorB subunits.</text>
</comment>
<proteinExistence type="predicted"/>
<dbReference type="RefSeq" id="WP_338097183.1">
    <property type="nucleotide sequence ID" value="NZ_CP131061.1"/>
</dbReference>
<dbReference type="GO" id="GO:0006082">
    <property type="term" value="P:organic acid metabolic process"/>
    <property type="evidence" value="ECO:0007669"/>
    <property type="project" value="UniProtKB-ARBA"/>
</dbReference>
<comment type="function">
    <text evidence="3">Catalyzes the ferredoxin-dependent oxidative decarboxylation of arylpyruvates.</text>
</comment>
<organism evidence="5 6">
    <name type="scientific">Methanolapillus ohkumae</name>
    <dbReference type="NCBI Taxonomy" id="3028298"/>
    <lineage>
        <taxon>Archaea</taxon>
        <taxon>Methanobacteriati</taxon>
        <taxon>Methanobacteriota</taxon>
        <taxon>Stenosarchaea group</taxon>
        <taxon>Methanomicrobia</taxon>
        <taxon>Methanosarcinales</taxon>
        <taxon>Methanosarcinaceae</taxon>
        <taxon>Methanolapillus</taxon>
    </lineage>
</organism>
<keyword evidence="3" id="KW-0813">Transport</keyword>
<dbReference type="GO" id="GO:0051539">
    <property type="term" value="F:4 iron, 4 sulfur cluster binding"/>
    <property type="evidence" value="ECO:0007669"/>
    <property type="project" value="UniProtKB-UniRule"/>
</dbReference>
<reference evidence="5 6" key="1">
    <citation type="submission" date="2023-07" db="EMBL/GenBank/DDBJ databases">
        <title>Closed genome sequence of Methanosarcinaceae archaeon Am2.</title>
        <authorList>
            <person name="Poehlein A."/>
            <person name="Protasov E."/>
            <person name="Platt K."/>
            <person name="Reeh H."/>
            <person name="Daniel R."/>
            <person name="Brune A."/>
        </authorList>
    </citation>
    <scope>NUCLEOTIDE SEQUENCE [LARGE SCALE GENOMIC DNA]</scope>
    <source>
        <strain evidence="5 6">Am2</strain>
    </source>
</reference>
<dbReference type="InterPro" id="IPR011766">
    <property type="entry name" value="TPP_enzyme_TPP-bd"/>
</dbReference>
<evidence type="ECO:0000313" key="5">
    <source>
        <dbReference type="EMBL" id="WNY27205.1"/>
    </source>
</evidence>
<accession>A0AA96V7D0</accession>
<dbReference type="EC" id="1.2.7.8" evidence="3"/>
<dbReference type="GO" id="GO:0046872">
    <property type="term" value="F:metal ion binding"/>
    <property type="evidence" value="ECO:0007669"/>
    <property type="project" value="UniProtKB-UniRule"/>
</dbReference>
<dbReference type="InterPro" id="IPR045025">
    <property type="entry name" value="HACL1-like"/>
</dbReference>
<dbReference type="PANTHER" id="PTHR43710:SF6">
    <property type="entry name" value="INDOLEPYRUVATE OXIDOREDUCTASE SUBUNIT IORA"/>
    <property type="match status" value="1"/>
</dbReference>
<dbReference type="EMBL" id="CP131061">
    <property type="protein sequence ID" value="WNY27205.1"/>
    <property type="molecule type" value="Genomic_DNA"/>
</dbReference>
<dbReference type="Pfam" id="PF02775">
    <property type="entry name" value="TPP_enzyme_C"/>
    <property type="match status" value="1"/>
</dbReference>
<dbReference type="InterPro" id="IPR029061">
    <property type="entry name" value="THDP-binding"/>
</dbReference>
<dbReference type="SUPFAM" id="SSF52518">
    <property type="entry name" value="Thiamin diphosphate-binding fold (THDP-binding)"/>
    <property type="match status" value="2"/>
</dbReference>
<keyword evidence="6" id="KW-1185">Reference proteome</keyword>
<sequence length="616" mass="67312">MNQKIEESDSPSSFISGSAAFLSAAKDCRVSFAFGVPGFPITDLAEMLFSDSDSSCSSDMSHSSDSFLKPGSGWFSNEKTAFEWGLGASFSGRRSLILVKHVGLNILLDSLMTAMTHTTGAGLVIVAGDDPEVLGSQNCQDSRYFGAVAGTAVFDPSNPRDIYNYVCQSFLLSEEIRAPVIIRITADVLNQTMNEKLVHARQEEFLSNLNPAGPANPKEEKTRLSPLYDKTIWNLKMRGKHQRFHLFNDPILQKLSEDHCFSDSESFHSGAPVKIKKISLPGKKIPASVLTAAPETIPSAASATIPVIPSKFTETLPVCPEIGIITSGQCFPEVFSTFEFQSSISFMKVGIVSPLPIQKIRKFLSEFSRVLVVEESEPVIEDQIRIFGNVLGKRTGHVPFGKIKPEDMIFAVENIFTDHVFKDIFLPARPPHSTAGAKKEFCQESIYPAFFDMLAEIKEKTHLSIVGDIGCSMYGAVPPYSVMDAAVSLGSSIGIGSGISTSLSKKTIAVIGDFSLSHSGILSLTEAVRKNVPLLIYVMQNNAAAMTGGQTAPDLEDQIRSIVHADKKSSCTSYFWPEKEQAAENKKKQFFDELKKISLEELEKEGISIILIKMSD</sequence>
<protein>
    <recommendedName>
        <fullName evidence="3">Indolepyruvate oxidoreductase subunit IorA</fullName>
        <shortName evidence="3">IOR</shortName>
        <ecNumber evidence="3">1.2.7.8</ecNumber>
    </recommendedName>
    <alternativeName>
        <fullName evidence="3">Indolepyruvate ferredoxin oxidoreductase subunit alpha</fullName>
    </alternativeName>
</protein>
<evidence type="ECO:0000259" key="4">
    <source>
        <dbReference type="Pfam" id="PF02775"/>
    </source>
</evidence>
<dbReference type="InterPro" id="IPR002880">
    <property type="entry name" value="Pyrv_Fd/Flavodoxin_OxRdtase_N"/>
</dbReference>
<evidence type="ECO:0000256" key="2">
    <source>
        <dbReference type="ARBA" id="ARBA00023002"/>
    </source>
</evidence>
<dbReference type="GO" id="GO:0030976">
    <property type="term" value="F:thiamine pyrophosphate binding"/>
    <property type="evidence" value="ECO:0007669"/>
    <property type="project" value="InterPro"/>
</dbReference>
<comment type="cofactor">
    <cofactor evidence="3">
        <name>[4Fe-4S] cluster</name>
        <dbReference type="ChEBI" id="CHEBI:49883"/>
    </cofactor>
    <text evidence="3">Binds 2 [4Fe-4S] clusters. In this family the first cluster has a non-standard and varying [4Fe-4S] binding motif CX(2)CX(2)CX(4-5)CP.</text>
</comment>
<keyword evidence="3" id="KW-0411">Iron-sulfur</keyword>
<keyword evidence="2 3" id="KW-0560">Oxidoreductase</keyword>
<dbReference type="GeneID" id="89228414"/>
<evidence type="ECO:0000313" key="6">
    <source>
        <dbReference type="Proteomes" id="UP001304970"/>
    </source>
</evidence>
<evidence type="ECO:0000256" key="1">
    <source>
        <dbReference type="ARBA" id="ARBA00022723"/>
    </source>
</evidence>
<dbReference type="PANTHER" id="PTHR43710">
    <property type="entry name" value="2-HYDROXYACYL-COA LYASE"/>
    <property type="match status" value="1"/>
</dbReference>
<keyword evidence="3" id="KW-0408">Iron</keyword>
<dbReference type="PIRSF" id="PIRSF006439">
    <property type="entry name" value="Indolepyruvate_ferr_oxidored"/>
    <property type="match status" value="1"/>
</dbReference>
<feature type="domain" description="Thiamine pyrophosphate enzyme TPP-binding" evidence="4">
    <location>
        <begin position="468"/>
        <end position="556"/>
    </location>
</feature>